<evidence type="ECO:0008006" key="4">
    <source>
        <dbReference type="Google" id="ProtNLM"/>
    </source>
</evidence>
<dbReference type="EMBL" id="VIFM01000254">
    <property type="protein sequence ID" value="TQF10464.1"/>
    <property type="molecule type" value="Genomic_DNA"/>
</dbReference>
<feature type="region of interest" description="Disordered" evidence="1">
    <location>
        <begin position="100"/>
        <end position="176"/>
    </location>
</feature>
<dbReference type="SMART" id="SM00710">
    <property type="entry name" value="PbH1"/>
    <property type="match status" value="5"/>
</dbReference>
<gene>
    <name evidence="2" type="ORF">FJV41_39395</name>
</gene>
<keyword evidence="3" id="KW-1185">Reference proteome</keyword>
<dbReference type="InterPro" id="IPR012334">
    <property type="entry name" value="Pectin_lyas_fold"/>
</dbReference>
<dbReference type="Gene3D" id="2.160.20.10">
    <property type="entry name" value="Single-stranded right-handed beta-helix, Pectin lyase-like"/>
    <property type="match status" value="1"/>
</dbReference>
<dbReference type="SUPFAM" id="SSF51126">
    <property type="entry name" value="Pectin lyase-like"/>
    <property type="match status" value="1"/>
</dbReference>
<dbReference type="InterPro" id="IPR011050">
    <property type="entry name" value="Pectin_lyase_fold/virulence"/>
</dbReference>
<dbReference type="AlphaFoldDB" id="A0A540WPW1"/>
<accession>A0A540WPW1</accession>
<proteinExistence type="predicted"/>
<protein>
    <recommendedName>
        <fullName evidence="4">DUF1565 domain-containing protein</fullName>
    </recommendedName>
</protein>
<organism evidence="2 3">
    <name type="scientific">Myxococcus llanfairpwllgwyngyllgogerychwyrndrobwllllantysiliogogogochensis</name>
    <dbReference type="NCBI Taxonomy" id="2590453"/>
    <lineage>
        <taxon>Bacteria</taxon>
        <taxon>Pseudomonadati</taxon>
        <taxon>Myxococcota</taxon>
        <taxon>Myxococcia</taxon>
        <taxon>Myxococcales</taxon>
        <taxon>Cystobacterineae</taxon>
        <taxon>Myxococcaceae</taxon>
        <taxon>Myxococcus</taxon>
    </lineage>
</organism>
<dbReference type="OrthoDB" id="5380276at2"/>
<dbReference type="Proteomes" id="UP000315369">
    <property type="component" value="Unassembled WGS sequence"/>
</dbReference>
<reference evidence="2 3" key="1">
    <citation type="submission" date="2019-06" db="EMBL/GenBank/DDBJ databases">
        <authorList>
            <person name="Livingstone P."/>
            <person name="Whitworth D."/>
        </authorList>
    </citation>
    <scope>NUCLEOTIDE SEQUENCE [LARGE SCALE GENOMIC DNA]</scope>
    <source>
        <strain evidence="2 3">AM401</strain>
    </source>
</reference>
<dbReference type="InterPro" id="IPR006626">
    <property type="entry name" value="PbH1"/>
</dbReference>
<evidence type="ECO:0000256" key="1">
    <source>
        <dbReference type="SAM" id="MobiDB-lite"/>
    </source>
</evidence>
<comment type="caution">
    <text evidence="2">The sequence shown here is derived from an EMBL/GenBank/DDBJ whole genome shotgun (WGS) entry which is preliminary data.</text>
</comment>
<evidence type="ECO:0000313" key="3">
    <source>
        <dbReference type="Proteomes" id="UP000315369"/>
    </source>
</evidence>
<feature type="compositionally biased region" description="Low complexity" evidence="1">
    <location>
        <begin position="147"/>
        <end position="158"/>
    </location>
</feature>
<sequence>MILTLGACRGPGLPVGGGATPGREQVRVEVWVDAAWWRPGDGSRERPLRSLAEALARPGPLTVHLAAGAYRGPFTLPEDVRLEGEGPGTVLLVETPQGTVLRAAGPSGGGEGPASDGQRVPPPISPGSQGLPFRPAGHGGFPLSPLGVRGSVAVSSGSPLKATDPQDLSSPATGTGGVLLRNLEVRGGTWGLEVTGGGRVLVENVGFSGQRQGAVRVTSGRFDAVDARFEATVSETVGVLLDAPEEAPSPPSSRDAWLRGTSFTGPFRRAVRVRGAESRVLLEDVRFTGPVTALGMDGGHAEVRRAVSEGGRGAAFSVVEGSLVMEDVRVRGHELAVSAMRALRLEVRGLFSVGAERAGLGVVASRGVLLEDVVVRGSGSHGAFQLTGSEVEARRLHVEDAAEYGVVAVGGSLKLTGGTVVGVRAVDGITGDGLHLRQVRADVEGVVIRRTTGACVLAAQNARVYLRDAELEQCGQAALLVDTLARLDATGVEARDSGETVLAAMGDGDLRVDALLIRGASQGLIWAECTGDTRVRLGRIRTEDRRGEEAPCVERLAEPRPGPR</sequence>
<name>A0A540WPW1_9BACT</name>
<evidence type="ECO:0000313" key="2">
    <source>
        <dbReference type="EMBL" id="TQF10464.1"/>
    </source>
</evidence>